<dbReference type="EMBL" id="JBFOLJ010000003">
    <property type="protein sequence ID" value="KAL2550767.1"/>
    <property type="molecule type" value="Genomic_DNA"/>
</dbReference>
<proteinExistence type="predicted"/>
<evidence type="ECO:0000313" key="1">
    <source>
        <dbReference type="EMBL" id="KAL2550767.1"/>
    </source>
</evidence>
<protein>
    <submittedName>
        <fullName evidence="1">Uncharacterized protein</fullName>
    </submittedName>
</protein>
<organism evidence="1 2">
    <name type="scientific">Forsythia ovata</name>
    <dbReference type="NCBI Taxonomy" id="205694"/>
    <lineage>
        <taxon>Eukaryota</taxon>
        <taxon>Viridiplantae</taxon>
        <taxon>Streptophyta</taxon>
        <taxon>Embryophyta</taxon>
        <taxon>Tracheophyta</taxon>
        <taxon>Spermatophyta</taxon>
        <taxon>Magnoliopsida</taxon>
        <taxon>eudicotyledons</taxon>
        <taxon>Gunneridae</taxon>
        <taxon>Pentapetalae</taxon>
        <taxon>asterids</taxon>
        <taxon>lamiids</taxon>
        <taxon>Lamiales</taxon>
        <taxon>Oleaceae</taxon>
        <taxon>Forsythieae</taxon>
        <taxon>Forsythia</taxon>
    </lineage>
</organism>
<keyword evidence="2" id="KW-1185">Reference proteome</keyword>
<accession>A0ABD1WM51</accession>
<evidence type="ECO:0000313" key="2">
    <source>
        <dbReference type="Proteomes" id="UP001604277"/>
    </source>
</evidence>
<gene>
    <name evidence="1" type="ORF">Fot_12297</name>
</gene>
<name>A0ABD1WM51_9LAMI</name>
<reference evidence="2" key="1">
    <citation type="submission" date="2024-07" db="EMBL/GenBank/DDBJ databases">
        <title>Two chromosome-level genome assemblies of Korean endemic species Abeliophyllum distichum and Forsythia ovata (Oleaceae).</title>
        <authorList>
            <person name="Jang H."/>
        </authorList>
    </citation>
    <scope>NUCLEOTIDE SEQUENCE [LARGE SCALE GENOMIC DNA]</scope>
</reference>
<sequence>MPCGKSIGLRRYFWGLEIHFDPILEHILNLSMIYMIGTYLKSTREQLGELWDIDLNGMVHRVRVKVDVTKPSTKGTWDFYGDPLSGIHPSSPIRKTTRLLLSLWIDRPPFIRMPIQKRCEYCGC</sequence>
<dbReference type="AlphaFoldDB" id="A0ABD1WM51"/>
<comment type="caution">
    <text evidence="1">The sequence shown here is derived from an EMBL/GenBank/DDBJ whole genome shotgun (WGS) entry which is preliminary data.</text>
</comment>
<dbReference type="Proteomes" id="UP001604277">
    <property type="component" value="Unassembled WGS sequence"/>
</dbReference>